<dbReference type="RefSeq" id="WP_222579020.1">
    <property type="nucleotide sequence ID" value="NZ_JAHVHU010000005.1"/>
</dbReference>
<dbReference type="InterPro" id="IPR011761">
    <property type="entry name" value="ATP-grasp"/>
</dbReference>
<feature type="binding site" evidence="4">
    <location>
        <position position="186"/>
    </location>
    <ligand>
        <name>ATP</name>
        <dbReference type="ChEBI" id="CHEBI:30616"/>
    </ligand>
</feature>
<dbReference type="EC" id="6.3.4.18" evidence="4 5"/>
<evidence type="ECO:0000313" key="8">
    <source>
        <dbReference type="Proteomes" id="UP000753961"/>
    </source>
</evidence>
<dbReference type="AlphaFoldDB" id="A0A953HLW8"/>
<dbReference type="InterPro" id="IPR013815">
    <property type="entry name" value="ATP_grasp_subdomain_1"/>
</dbReference>
<evidence type="ECO:0000256" key="4">
    <source>
        <dbReference type="HAMAP-Rule" id="MF_01928"/>
    </source>
</evidence>
<proteinExistence type="inferred from homology"/>
<dbReference type="Gene3D" id="3.40.50.20">
    <property type="match status" value="1"/>
</dbReference>
<protein>
    <recommendedName>
        <fullName evidence="4 5">N5-carboxyaminoimidazole ribonucleotide synthase</fullName>
        <shortName evidence="4 5">N5-CAIR synthase</shortName>
        <ecNumber evidence="4 5">6.3.4.18</ecNumber>
    </recommendedName>
    <alternativeName>
        <fullName evidence="4 5">5-(carboxyamino)imidazole ribonucleotide synthetase</fullName>
    </alternativeName>
</protein>
<reference evidence="7" key="1">
    <citation type="submission" date="2021-06" db="EMBL/GenBank/DDBJ databases">
        <title>44 bacteria genomes isolated from Dapeng, Shenzhen.</title>
        <authorList>
            <person name="Zheng W."/>
            <person name="Yu S."/>
            <person name="Huang Y."/>
        </authorList>
    </citation>
    <scope>NUCLEOTIDE SEQUENCE</scope>
    <source>
        <strain evidence="7">DP5N28-2</strain>
    </source>
</reference>
<keyword evidence="2 4" id="KW-0658">Purine biosynthesis</keyword>
<comment type="pathway">
    <text evidence="4 5">Purine metabolism; IMP biosynthesis via de novo pathway; 5-amino-1-(5-phospho-D-ribosyl)imidazole-4-carboxylate from 5-amino-1-(5-phospho-D-ribosyl)imidazole (N5-CAIR route): step 1/2.</text>
</comment>
<dbReference type="Pfam" id="PF17769">
    <property type="entry name" value="PurK_C"/>
    <property type="match status" value="1"/>
</dbReference>
<dbReference type="InterPro" id="IPR054350">
    <property type="entry name" value="PurT/PurK_preATP-grasp"/>
</dbReference>
<sequence>MKMEEIRIGILGGGQLGKMLNYTANQWNLPLALLDQQPEFPAGVNSWKFTTGDFKNYEDVMAFGGHLDILGIEIEHVNLQALYDLEAQGTKVHPRPAVLEIIKDKYLQNQFYRKHKLPTVAFDRYDNAEEIKTAVSNGTLVLPFVQKTRGEGYDGRGVQMVNQPEDLDKLLQGPSIVEGKVKIKKELAVVTARNEAGDIQCYDPVEMVFNDQNMLDFLYAPATIPEKIHDQLMNIAHDTMQKYAISGLMAIEFFWTTDDEILINEVAPRPHNSGHHTLENAVTNQFEQHLRGLLNLPLGDTKLLQPAAMLNILGEPDYTGIPVYHGMEDVLALDNVHIHIYGKPETRPYRKMGHVTVCGTDRIEIEDKIEYIKKTLKVITS</sequence>
<keyword evidence="1 4" id="KW-0547">Nucleotide-binding</keyword>
<dbReference type="InterPro" id="IPR016185">
    <property type="entry name" value="PreATP-grasp_dom_sf"/>
</dbReference>
<comment type="function">
    <text evidence="5">Catalyzes the ATP-dependent conversion of 5-aminoimidazole ribonucleotide (AIR) and HCO(3)- to N5-carboxyaminoimidazole ribonucleotide (N5-CAIR).</text>
</comment>
<evidence type="ECO:0000256" key="3">
    <source>
        <dbReference type="ARBA" id="ARBA00022840"/>
    </source>
</evidence>
<dbReference type="PANTHER" id="PTHR11609:SF5">
    <property type="entry name" value="PHOSPHORIBOSYLAMINOIMIDAZOLE CARBOXYLASE"/>
    <property type="match status" value="1"/>
</dbReference>
<feature type="domain" description="ATP-grasp" evidence="6">
    <location>
        <begin position="109"/>
        <end position="294"/>
    </location>
</feature>
<dbReference type="Proteomes" id="UP000753961">
    <property type="component" value="Unassembled WGS sequence"/>
</dbReference>
<evidence type="ECO:0000256" key="5">
    <source>
        <dbReference type="RuleBase" id="RU361200"/>
    </source>
</evidence>
<comment type="caution">
    <text evidence="4">Lacks conserved residue(s) required for the propagation of feature annotation.</text>
</comment>
<dbReference type="SUPFAM" id="SSF51246">
    <property type="entry name" value="Rudiment single hybrid motif"/>
    <property type="match status" value="1"/>
</dbReference>
<evidence type="ECO:0000259" key="6">
    <source>
        <dbReference type="PROSITE" id="PS50975"/>
    </source>
</evidence>
<comment type="function">
    <text evidence="4">Catalyzes the ATP-dependent conversion of 5-aminoimidazole ribonucleotide (AIR) and HCO(3)(-) to N5-carboxyaminoimidazole ribonucleotide (N5-CAIR).</text>
</comment>
<feature type="binding site" evidence="4">
    <location>
        <position position="105"/>
    </location>
    <ligand>
        <name>ATP</name>
        <dbReference type="ChEBI" id="CHEBI:30616"/>
    </ligand>
</feature>
<accession>A0A953HLW8</accession>
<dbReference type="GO" id="GO:0006189">
    <property type="term" value="P:'de novo' IMP biosynthetic process"/>
    <property type="evidence" value="ECO:0007669"/>
    <property type="project" value="UniProtKB-UniRule"/>
</dbReference>
<dbReference type="EMBL" id="JAHVHU010000005">
    <property type="protein sequence ID" value="MBY5957499.1"/>
    <property type="molecule type" value="Genomic_DNA"/>
</dbReference>
<dbReference type="Pfam" id="PF22660">
    <property type="entry name" value="RS_preATP-grasp-like"/>
    <property type="match status" value="1"/>
</dbReference>
<dbReference type="NCBIfam" id="TIGR01161">
    <property type="entry name" value="purK"/>
    <property type="match status" value="1"/>
</dbReference>
<dbReference type="InterPro" id="IPR011054">
    <property type="entry name" value="Rudment_hybrid_motif"/>
</dbReference>
<gene>
    <name evidence="4 5" type="primary">purK</name>
    <name evidence="7" type="ORF">KUV50_05080</name>
</gene>
<dbReference type="GO" id="GO:0004638">
    <property type="term" value="F:phosphoribosylaminoimidazole carboxylase activity"/>
    <property type="evidence" value="ECO:0007669"/>
    <property type="project" value="InterPro"/>
</dbReference>
<name>A0A953HLW8_9BACT</name>
<dbReference type="PROSITE" id="PS50975">
    <property type="entry name" value="ATP_GRASP"/>
    <property type="match status" value="1"/>
</dbReference>
<evidence type="ECO:0000256" key="2">
    <source>
        <dbReference type="ARBA" id="ARBA00022755"/>
    </source>
</evidence>
<comment type="catalytic activity">
    <reaction evidence="4 5">
        <text>5-amino-1-(5-phospho-beta-D-ribosyl)imidazole + hydrogencarbonate + ATP = 5-carboxyamino-1-(5-phospho-D-ribosyl)imidazole + ADP + phosphate + 2 H(+)</text>
        <dbReference type="Rhea" id="RHEA:19317"/>
        <dbReference type="ChEBI" id="CHEBI:15378"/>
        <dbReference type="ChEBI" id="CHEBI:17544"/>
        <dbReference type="ChEBI" id="CHEBI:30616"/>
        <dbReference type="ChEBI" id="CHEBI:43474"/>
        <dbReference type="ChEBI" id="CHEBI:58730"/>
        <dbReference type="ChEBI" id="CHEBI:137981"/>
        <dbReference type="ChEBI" id="CHEBI:456216"/>
        <dbReference type="EC" id="6.3.4.18"/>
    </reaction>
</comment>
<dbReference type="GO" id="GO:0046872">
    <property type="term" value="F:metal ion binding"/>
    <property type="evidence" value="ECO:0007669"/>
    <property type="project" value="InterPro"/>
</dbReference>
<evidence type="ECO:0000256" key="1">
    <source>
        <dbReference type="ARBA" id="ARBA00022741"/>
    </source>
</evidence>
<comment type="subunit">
    <text evidence="4 5">Homodimer.</text>
</comment>
<dbReference type="InterPro" id="IPR005875">
    <property type="entry name" value="PurK"/>
</dbReference>
<dbReference type="HAMAP" id="MF_01928">
    <property type="entry name" value="PurK"/>
    <property type="match status" value="1"/>
</dbReference>
<dbReference type="PANTHER" id="PTHR11609">
    <property type="entry name" value="PURINE BIOSYNTHESIS PROTEIN 6/7, PUR6/7"/>
    <property type="match status" value="1"/>
</dbReference>
<dbReference type="GO" id="GO:0034028">
    <property type="term" value="F:5-(carboxyamino)imidazole ribonucleotide synthase activity"/>
    <property type="evidence" value="ECO:0007669"/>
    <property type="project" value="UniProtKB-UniRule"/>
</dbReference>
<organism evidence="7 8">
    <name type="scientific">Membranihabitans marinus</name>
    <dbReference type="NCBI Taxonomy" id="1227546"/>
    <lineage>
        <taxon>Bacteria</taxon>
        <taxon>Pseudomonadati</taxon>
        <taxon>Bacteroidota</taxon>
        <taxon>Saprospiria</taxon>
        <taxon>Saprospirales</taxon>
        <taxon>Saprospiraceae</taxon>
        <taxon>Membranihabitans</taxon>
    </lineage>
</organism>
<dbReference type="NCBIfam" id="NF004679">
    <property type="entry name" value="PRK06019.1-5"/>
    <property type="match status" value="1"/>
</dbReference>
<comment type="caution">
    <text evidence="7">The sequence shown here is derived from an EMBL/GenBank/DDBJ whole genome shotgun (WGS) entry which is preliminary data.</text>
</comment>
<dbReference type="GO" id="GO:0005524">
    <property type="term" value="F:ATP binding"/>
    <property type="evidence" value="ECO:0007669"/>
    <property type="project" value="UniProtKB-UniRule"/>
</dbReference>
<evidence type="ECO:0000313" key="7">
    <source>
        <dbReference type="EMBL" id="MBY5957499.1"/>
    </source>
</evidence>
<dbReference type="InterPro" id="IPR040686">
    <property type="entry name" value="PurK_C"/>
</dbReference>
<feature type="binding site" evidence="4">
    <location>
        <begin position="264"/>
        <end position="265"/>
    </location>
    <ligand>
        <name>ATP</name>
        <dbReference type="ChEBI" id="CHEBI:30616"/>
    </ligand>
</feature>
<dbReference type="Gene3D" id="3.30.1490.20">
    <property type="entry name" value="ATP-grasp fold, A domain"/>
    <property type="match status" value="1"/>
</dbReference>
<dbReference type="SUPFAM" id="SSF56059">
    <property type="entry name" value="Glutathione synthetase ATP-binding domain-like"/>
    <property type="match status" value="1"/>
</dbReference>
<keyword evidence="4 5" id="KW-0436">Ligase</keyword>
<dbReference type="SUPFAM" id="SSF52440">
    <property type="entry name" value="PreATP-grasp domain"/>
    <property type="match status" value="1"/>
</dbReference>
<feature type="binding site" evidence="4">
    <location>
        <position position="147"/>
    </location>
    <ligand>
        <name>ATP</name>
        <dbReference type="ChEBI" id="CHEBI:30616"/>
    </ligand>
</feature>
<dbReference type="InterPro" id="IPR003135">
    <property type="entry name" value="ATP-grasp_carboxylate-amine"/>
</dbReference>
<feature type="binding site" evidence="4">
    <location>
        <begin position="178"/>
        <end position="181"/>
    </location>
    <ligand>
        <name>ATP</name>
        <dbReference type="ChEBI" id="CHEBI:30616"/>
    </ligand>
</feature>
<keyword evidence="3 4" id="KW-0067">ATP-binding</keyword>
<keyword evidence="8" id="KW-1185">Reference proteome</keyword>
<dbReference type="Gene3D" id="3.30.470.20">
    <property type="entry name" value="ATP-grasp fold, B domain"/>
    <property type="match status" value="1"/>
</dbReference>
<dbReference type="GO" id="GO:0005829">
    <property type="term" value="C:cytosol"/>
    <property type="evidence" value="ECO:0007669"/>
    <property type="project" value="TreeGrafter"/>
</dbReference>
<comment type="similarity">
    <text evidence="4 5">Belongs to the PurK/PurT family.</text>
</comment>
<dbReference type="Pfam" id="PF02222">
    <property type="entry name" value="ATP-grasp"/>
    <property type="match status" value="1"/>
</dbReference>